<dbReference type="Gene3D" id="1.10.10.10">
    <property type="entry name" value="Winged helix-like DNA-binding domain superfamily/Winged helix DNA-binding domain"/>
    <property type="match status" value="1"/>
</dbReference>
<evidence type="ECO:0000313" key="5">
    <source>
        <dbReference type="EMBL" id="MBW4544243.1"/>
    </source>
</evidence>
<dbReference type="SMART" id="SM00100">
    <property type="entry name" value="cNMP"/>
    <property type="match status" value="1"/>
</dbReference>
<dbReference type="GO" id="GO:0005829">
    <property type="term" value="C:cytosol"/>
    <property type="evidence" value="ECO:0007669"/>
    <property type="project" value="TreeGrafter"/>
</dbReference>
<dbReference type="GO" id="GO:0003677">
    <property type="term" value="F:DNA binding"/>
    <property type="evidence" value="ECO:0007669"/>
    <property type="project" value="UniProtKB-KW"/>
</dbReference>
<keyword evidence="2" id="KW-0238">DNA-binding</keyword>
<keyword evidence="1" id="KW-0805">Transcription regulation</keyword>
<dbReference type="SUPFAM" id="SSF51206">
    <property type="entry name" value="cAMP-binding domain-like"/>
    <property type="match status" value="1"/>
</dbReference>
<dbReference type="InterPro" id="IPR036388">
    <property type="entry name" value="WH-like_DNA-bd_sf"/>
</dbReference>
<accession>A0A951U8F9</accession>
<dbReference type="InterPro" id="IPR018490">
    <property type="entry name" value="cNMP-bd_dom_sf"/>
</dbReference>
<organism evidence="5 6">
    <name type="scientific">Symplocastrum torsivum CPER-KK1</name>
    <dbReference type="NCBI Taxonomy" id="450513"/>
    <lineage>
        <taxon>Bacteria</taxon>
        <taxon>Bacillati</taxon>
        <taxon>Cyanobacteriota</taxon>
        <taxon>Cyanophyceae</taxon>
        <taxon>Oscillatoriophycideae</taxon>
        <taxon>Oscillatoriales</taxon>
        <taxon>Microcoleaceae</taxon>
        <taxon>Symplocastrum</taxon>
    </lineage>
</organism>
<evidence type="ECO:0000256" key="1">
    <source>
        <dbReference type="ARBA" id="ARBA00023015"/>
    </source>
</evidence>
<dbReference type="GO" id="GO:0003700">
    <property type="term" value="F:DNA-binding transcription factor activity"/>
    <property type="evidence" value="ECO:0007669"/>
    <property type="project" value="TreeGrafter"/>
</dbReference>
<comment type="caution">
    <text evidence="5">The sequence shown here is derived from an EMBL/GenBank/DDBJ whole genome shotgun (WGS) entry which is preliminary data.</text>
</comment>
<dbReference type="SUPFAM" id="SSF46785">
    <property type="entry name" value="Winged helix' DNA-binding domain"/>
    <property type="match status" value="1"/>
</dbReference>
<evidence type="ECO:0000256" key="3">
    <source>
        <dbReference type="ARBA" id="ARBA00023163"/>
    </source>
</evidence>
<protein>
    <submittedName>
        <fullName evidence="5">Crp/Fnr family transcriptional regulator</fullName>
    </submittedName>
</protein>
<dbReference type="InterPro" id="IPR012318">
    <property type="entry name" value="HTH_CRP"/>
</dbReference>
<dbReference type="Pfam" id="PF13545">
    <property type="entry name" value="HTH_Crp_2"/>
    <property type="match status" value="1"/>
</dbReference>
<dbReference type="PANTHER" id="PTHR24567:SF74">
    <property type="entry name" value="HTH-TYPE TRANSCRIPTIONAL REGULATOR ARCR"/>
    <property type="match status" value="1"/>
</dbReference>
<reference evidence="5" key="2">
    <citation type="journal article" date="2022" name="Microbiol. Resour. Announc.">
        <title>Metagenome Sequencing to Explore Phylogenomics of Terrestrial Cyanobacteria.</title>
        <authorList>
            <person name="Ward R.D."/>
            <person name="Stajich J.E."/>
            <person name="Johansen J.R."/>
            <person name="Huntemann M."/>
            <person name="Clum A."/>
            <person name="Foster B."/>
            <person name="Foster B."/>
            <person name="Roux S."/>
            <person name="Palaniappan K."/>
            <person name="Varghese N."/>
            <person name="Mukherjee S."/>
            <person name="Reddy T.B.K."/>
            <person name="Daum C."/>
            <person name="Copeland A."/>
            <person name="Chen I.A."/>
            <person name="Ivanova N.N."/>
            <person name="Kyrpides N.C."/>
            <person name="Shapiro N."/>
            <person name="Eloe-Fadrosh E.A."/>
            <person name="Pietrasiak N."/>
        </authorList>
    </citation>
    <scope>NUCLEOTIDE SEQUENCE</scope>
    <source>
        <strain evidence="5">CPER-KK1</strain>
    </source>
</reference>
<dbReference type="AlphaFoldDB" id="A0A951U8F9"/>
<evidence type="ECO:0000256" key="2">
    <source>
        <dbReference type="ARBA" id="ARBA00023125"/>
    </source>
</evidence>
<dbReference type="CDD" id="cd00038">
    <property type="entry name" value="CAP_ED"/>
    <property type="match status" value="1"/>
</dbReference>
<keyword evidence="3" id="KW-0804">Transcription</keyword>
<dbReference type="InterPro" id="IPR014710">
    <property type="entry name" value="RmlC-like_jellyroll"/>
</dbReference>
<dbReference type="Proteomes" id="UP000753908">
    <property type="component" value="Unassembled WGS sequence"/>
</dbReference>
<sequence>MSESFPQAVNRLLAALPDAEYQHLIPHLQHVSLSLKQVLYEVGEPIEYVYFPYRSIVSSLSTMNDGSMVEVCLVGNDGIAGIPAALGDNIATTTATVQIPDSAMRMKANLLKTEFQRGGSFQSLLLRYMQAQHAFVSQNVACNRLHQLDGRLARWLLLVCDRVESKELPLTHEFIGQMLGVRRAGVTEAANTLQKAGLIRYNRGKITILNREGLEAFSCECYEIINGEYTRLLGTGRG</sequence>
<name>A0A951U8F9_9CYAN</name>
<dbReference type="PROSITE" id="PS51063">
    <property type="entry name" value="HTH_CRP_2"/>
    <property type="match status" value="1"/>
</dbReference>
<dbReference type="EMBL" id="JAHHIF010000007">
    <property type="protein sequence ID" value="MBW4544243.1"/>
    <property type="molecule type" value="Genomic_DNA"/>
</dbReference>
<evidence type="ECO:0000313" key="6">
    <source>
        <dbReference type="Proteomes" id="UP000753908"/>
    </source>
</evidence>
<evidence type="ECO:0000259" key="4">
    <source>
        <dbReference type="PROSITE" id="PS51063"/>
    </source>
</evidence>
<reference evidence="5" key="1">
    <citation type="submission" date="2021-05" db="EMBL/GenBank/DDBJ databases">
        <authorList>
            <person name="Pietrasiak N."/>
            <person name="Ward R."/>
            <person name="Stajich J.E."/>
            <person name="Kurbessoian T."/>
        </authorList>
    </citation>
    <scope>NUCLEOTIDE SEQUENCE</scope>
    <source>
        <strain evidence="5">CPER-KK1</strain>
    </source>
</reference>
<proteinExistence type="predicted"/>
<dbReference type="PANTHER" id="PTHR24567">
    <property type="entry name" value="CRP FAMILY TRANSCRIPTIONAL REGULATORY PROTEIN"/>
    <property type="match status" value="1"/>
</dbReference>
<dbReference type="InterPro" id="IPR050397">
    <property type="entry name" value="Env_Response_Regulators"/>
</dbReference>
<dbReference type="InterPro" id="IPR000595">
    <property type="entry name" value="cNMP-bd_dom"/>
</dbReference>
<dbReference type="Gene3D" id="2.60.120.10">
    <property type="entry name" value="Jelly Rolls"/>
    <property type="match status" value="1"/>
</dbReference>
<gene>
    <name evidence="5" type="ORF">KME25_07360</name>
</gene>
<feature type="domain" description="HTH crp-type" evidence="4">
    <location>
        <begin position="146"/>
        <end position="212"/>
    </location>
</feature>
<dbReference type="InterPro" id="IPR036390">
    <property type="entry name" value="WH_DNA-bd_sf"/>
</dbReference>